<accession>A0AAD7MYC7</accession>
<dbReference type="Proteomes" id="UP001215280">
    <property type="component" value="Unassembled WGS sequence"/>
</dbReference>
<keyword evidence="2" id="KW-1185">Reference proteome</keyword>
<organism evidence="1 2">
    <name type="scientific">Mycena maculata</name>
    <dbReference type="NCBI Taxonomy" id="230809"/>
    <lineage>
        <taxon>Eukaryota</taxon>
        <taxon>Fungi</taxon>
        <taxon>Dikarya</taxon>
        <taxon>Basidiomycota</taxon>
        <taxon>Agaricomycotina</taxon>
        <taxon>Agaricomycetes</taxon>
        <taxon>Agaricomycetidae</taxon>
        <taxon>Agaricales</taxon>
        <taxon>Marasmiineae</taxon>
        <taxon>Mycenaceae</taxon>
        <taxon>Mycena</taxon>
    </lineage>
</organism>
<evidence type="ECO:0000313" key="2">
    <source>
        <dbReference type="Proteomes" id="UP001215280"/>
    </source>
</evidence>
<protein>
    <submittedName>
        <fullName evidence="1">Uncharacterized protein</fullName>
    </submittedName>
</protein>
<proteinExistence type="predicted"/>
<reference evidence="1" key="1">
    <citation type="submission" date="2023-03" db="EMBL/GenBank/DDBJ databases">
        <title>Massive genome expansion in bonnet fungi (Mycena s.s.) driven by repeated elements and novel gene families across ecological guilds.</title>
        <authorList>
            <consortium name="Lawrence Berkeley National Laboratory"/>
            <person name="Harder C.B."/>
            <person name="Miyauchi S."/>
            <person name="Viragh M."/>
            <person name="Kuo A."/>
            <person name="Thoen E."/>
            <person name="Andreopoulos B."/>
            <person name="Lu D."/>
            <person name="Skrede I."/>
            <person name="Drula E."/>
            <person name="Henrissat B."/>
            <person name="Morin E."/>
            <person name="Kohler A."/>
            <person name="Barry K."/>
            <person name="LaButti K."/>
            <person name="Morin E."/>
            <person name="Salamov A."/>
            <person name="Lipzen A."/>
            <person name="Mereny Z."/>
            <person name="Hegedus B."/>
            <person name="Baldrian P."/>
            <person name="Stursova M."/>
            <person name="Weitz H."/>
            <person name="Taylor A."/>
            <person name="Grigoriev I.V."/>
            <person name="Nagy L.G."/>
            <person name="Martin F."/>
            <person name="Kauserud H."/>
        </authorList>
    </citation>
    <scope>NUCLEOTIDE SEQUENCE</scope>
    <source>
        <strain evidence="1">CBHHK188m</strain>
    </source>
</reference>
<dbReference type="AlphaFoldDB" id="A0AAD7MYC7"/>
<dbReference type="EMBL" id="JARJLG010000142">
    <property type="protein sequence ID" value="KAJ7737600.1"/>
    <property type="molecule type" value="Genomic_DNA"/>
</dbReference>
<name>A0AAD7MYC7_9AGAR</name>
<gene>
    <name evidence="1" type="ORF">DFH07DRAFT_752956</name>
</gene>
<evidence type="ECO:0000313" key="1">
    <source>
        <dbReference type="EMBL" id="KAJ7737600.1"/>
    </source>
</evidence>
<sequence>LQVVNIDTITCASHLIGVYGAAELPEDFHFSDSLDAFDTYFVNPYADHHMQEFVA</sequence>
<comment type="caution">
    <text evidence="1">The sequence shown here is derived from an EMBL/GenBank/DDBJ whole genome shotgun (WGS) entry which is preliminary data.</text>
</comment>
<feature type="non-terminal residue" evidence="1">
    <location>
        <position position="1"/>
    </location>
</feature>